<dbReference type="NCBIfam" id="TIGR01120">
    <property type="entry name" value="rpiB"/>
    <property type="match status" value="1"/>
</dbReference>
<dbReference type="SUPFAM" id="SSF89623">
    <property type="entry name" value="Ribose/Galactose isomerase RpiB/AlsB"/>
    <property type="match status" value="1"/>
</dbReference>
<evidence type="ECO:0000256" key="1">
    <source>
        <dbReference type="ARBA" id="ARBA00008754"/>
    </source>
</evidence>
<dbReference type="NCBIfam" id="NF004051">
    <property type="entry name" value="PRK05571.1"/>
    <property type="match status" value="1"/>
</dbReference>
<name>A0A2H0XZA9_UNCSA</name>
<dbReference type="NCBIfam" id="TIGR00689">
    <property type="entry name" value="rpiB_lacA_lacB"/>
    <property type="match status" value="1"/>
</dbReference>
<dbReference type="GO" id="GO:0004751">
    <property type="term" value="F:ribose-5-phosphate isomerase activity"/>
    <property type="evidence" value="ECO:0007669"/>
    <property type="project" value="TreeGrafter"/>
</dbReference>
<evidence type="ECO:0000256" key="3">
    <source>
        <dbReference type="PIRSR" id="PIRSR005384-1"/>
    </source>
</evidence>
<dbReference type="PANTHER" id="PTHR30345:SF0">
    <property type="entry name" value="DNA DAMAGE-REPAIR_TOLERATION PROTEIN DRT102"/>
    <property type="match status" value="1"/>
</dbReference>
<protein>
    <submittedName>
        <fullName evidence="4">Ribose 5-phosphate isomerase B</fullName>
    </submittedName>
</protein>
<dbReference type="PIRSF" id="PIRSF005384">
    <property type="entry name" value="RpiB_LacA_B"/>
    <property type="match status" value="1"/>
</dbReference>
<dbReference type="EMBL" id="PEYM01000055">
    <property type="protein sequence ID" value="PIS30429.1"/>
    <property type="molecule type" value="Genomic_DNA"/>
</dbReference>
<dbReference type="AlphaFoldDB" id="A0A2H0XZA9"/>
<accession>A0A2H0XZA9</accession>
<feature type="active site" description="Proton acceptor" evidence="3">
    <location>
        <position position="65"/>
    </location>
</feature>
<feature type="active site" description="Proton donor" evidence="3">
    <location>
        <position position="98"/>
    </location>
</feature>
<reference evidence="4 5" key="1">
    <citation type="submission" date="2017-09" db="EMBL/GenBank/DDBJ databases">
        <title>Depth-based differentiation of microbial function through sediment-hosted aquifers and enrichment of novel symbionts in the deep terrestrial subsurface.</title>
        <authorList>
            <person name="Probst A.J."/>
            <person name="Ladd B."/>
            <person name="Jarett J.K."/>
            <person name="Geller-Mcgrath D.E."/>
            <person name="Sieber C.M."/>
            <person name="Emerson J.B."/>
            <person name="Anantharaman K."/>
            <person name="Thomas B.C."/>
            <person name="Malmstrom R."/>
            <person name="Stieglmeier M."/>
            <person name="Klingl A."/>
            <person name="Woyke T."/>
            <person name="Ryan C.M."/>
            <person name="Banfield J.F."/>
        </authorList>
    </citation>
    <scope>NUCLEOTIDE SEQUENCE [LARGE SCALE GENOMIC DNA]</scope>
    <source>
        <strain evidence="4">CG08_land_8_20_14_0_20_45_16</strain>
    </source>
</reference>
<dbReference type="Pfam" id="PF02502">
    <property type="entry name" value="LacAB_rpiB"/>
    <property type="match status" value="1"/>
</dbReference>
<proteinExistence type="inferred from homology"/>
<keyword evidence="2 4" id="KW-0413">Isomerase</keyword>
<organism evidence="4 5">
    <name type="scientific">Candidatus Saganbacteria bacterium CG08_land_8_20_14_0_20_45_16</name>
    <dbReference type="NCBI Taxonomy" id="2014293"/>
    <lineage>
        <taxon>Bacteria</taxon>
        <taxon>Bacillati</taxon>
        <taxon>Saganbacteria</taxon>
    </lineage>
</organism>
<gene>
    <name evidence="4" type="primary">rpiB</name>
    <name evidence="4" type="ORF">COT42_02995</name>
</gene>
<dbReference type="GO" id="GO:0009052">
    <property type="term" value="P:pentose-phosphate shunt, non-oxidative branch"/>
    <property type="evidence" value="ECO:0007669"/>
    <property type="project" value="TreeGrafter"/>
</dbReference>
<dbReference type="Proteomes" id="UP000231343">
    <property type="component" value="Unassembled WGS sequence"/>
</dbReference>
<dbReference type="InterPro" id="IPR036569">
    <property type="entry name" value="RpiB_LacA_LacB_sf"/>
</dbReference>
<dbReference type="InterPro" id="IPR003500">
    <property type="entry name" value="RpiB_LacA_LacB"/>
</dbReference>
<dbReference type="Gene3D" id="3.40.1400.10">
    <property type="entry name" value="Sugar-phosphate isomerase, RpiB/LacA/LacB"/>
    <property type="match status" value="1"/>
</dbReference>
<comment type="similarity">
    <text evidence="1">Belongs to the LacAB/RpiB family.</text>
</comment>
<sequence>MKIALGSDHGGYKLKEIIKKYLQHKQLEFVDFGTDSLQSVDYPDFAFPVAEAVAKGEFEKGILFCGSGVGVTITANKVPGIRAVNAYDTYTAKQSRQHGDCNVLCLGGRRLSKAKATKIVATWLRTDFSGDERHLRRLKKIER</sequence>
<dbReference type="GO" id="GO:0019316">
    <property type="term" value="P:D-allose catabolic process"/>
    <property type="evidence" value="ECO:0007669"/>
    <property type="project" value="TreeGrafter"/>
</dbReference>
<evidence type="ECO:0000313" key="5">
    <source>
        <dbReference type="Proteomes" id="UP000231343"/>
    </source>
</evidence>
<comment type="caution">
    <text evidence="4">The sequence shown here is derived from an EMBL/GenBank/DDBJ whole genome shotgun (WGS) entry which is preliminary data.</text>
</comment>
<evidence type="ECO:0000256" key="2">
    <source>
        <dbReference type="ARBA" id="ARBA00023235"/>
    </source>
</evidence>
<dbReference type="PANTHER" id="PTHR30345">
    <property type="entry name" value="RIBOSE-5-PHOSPHATE ISOMERASE B"/>
    <property type="match status" value="1"/>
</dbReference>
<dbReference type="InterPro" id="IPR004785">
    <property type="entry name" value="RpiB"/>
</dbReference>
<evidence type="ECO:0000313" key="4">
    <source>
        <dbReference type="EMBL" id="PIS30429.1"/>
    </source>
</evidence>